<accession>A0A1J5QIV8</accession>
<comment type="caution">
    <text evidence="1">The sequence shown here is derived from an EMBL/GenBank/DDBJ whole genome shotgun (WGS) entry which is preliminary data.</text>
</comment>
<sequence>MQRGIVDDREVRRRAGEMLDVALPLPMLFDIVDRYAHHLGVALGELGGELGDGTELGRANRGEVLRVGEQDGIAVADPLVQLDLTGSGIGGEIGGGVVDAN</sequence>
<gene>
    <name evidence="1" type="ORF">GALL_408660</name>
</gene>
<evidence type="ECO:0000313" key="1">
    <source>
        <dbReference type="EMBL" id="OIQ77435.1"/>
    </source>
</evidence>
<reference evidence="1" key="1">
    <citation type="submission" date="2016-10" db="EMBL/GenBank/DDBJ databases">
        <title>Sequence of Gallionella enrichment culture.</title>
        <authorList>
            <person name="Poehlein A."/>
            <person name="Muehling M."/>
            <person name="Daniel R."/>
        </authorList>
    </citation>
    <scope>NUCLEOTIDE SEQUENCE</scope>
</reference>
<organism evidence="1">
    <name type="scientific">mine drainage metagenome</name>
    <dbReference type="NCBI Taxonomy" id="410659"/>
    <lineage>
        <taxon>unclassified sequences</taxon>
        <taxon>metagenomes</taxon>
        <taxon>ecological metagenomes</taxon>
    </lineage>
</organism>
<name>A0A1J5QIV8_9ZZZZ</name>
<protein>
    <submittedName>
        <fullName evidence="1">Uncharacterized protein</fullName>
    </submittedName>
</protein>
<proteinExistence type="predicted"/>
<dbReference type="EMBL" id="MLJW01001615">
    <property type="protein sequence ID" value="OIQ77435.1"/>
    <property type="molecule type" value="Genomic_DNA"/>
</dbReference>
<dbReference type="AlphaFoldDB" id="A0A1J5QIV8"/>